<dbReference type="PANTHER" id="PTHR43678">
    <property type="entry name" value="PUTATIVE (AFU_ORTHOLOGUE AFUA_2G00640)-RELATED"/>
    <property type="match status" value="1"/>
</dbReference>
<dbReference type="InterPro" id="IPR015883">
    <property type="entry name" value="Glyco_hydro_20_cat"/>
</dbReference>
<organism evidence="8 9">
    <name type="scientific">Dyella nitratireducens</name>
    <dbReference type="NCBI Taxonomy" id="1849580"/>
    <lineage>
        <taxon>Bacteria</taxon>
        <taxon>Pseudomonadati</taxon>
        <taxon>Pseudomonadota</taxon>
        <taxon>Gammaproteobacteria</taxon>
        <taxon>Lysobacterales</taxon>
        <taxon>Rhodanobacteraceae</taxon>
        <taxon>Dyella</taxon>
    </lineage>
</organism>
<name>A0ABQ1GP42_9GAMM</name>
<dbReference type="InterPro" id="IPR015882">
    <property type="entry name" value="HEX_bac_N"/>
</dbReference>
<evidence type="ECO:0000256" key="2">
    <source>
        <dbReference type="ARBA" id="ARBA00022801"/>
    </source>
</evidence>
<dbReference type="SUPFAM" id="SSF55545">
    <property type="entry name" value="beta-N-acetylhexosaminidase-like domain"/>
    <property type="match status" value="1"/>
</dbReference>
<proteinExistence type="inferred from homology"/>
<evidence type="ECO:0000259" key="6">
    <source>
        <dbReference type="Pfam" id="PF00728"/>
    </source>
</evidence>
<dbReference type="Gene3D" id="3.20.20.80">
    <property type="entry name" value="Glycosidases"/>
    <property type="match status" value="1"/>
</dbReference>
<keyword evidence="5" id="KW-1133">Transmembrane helix</keyword>
<dbReference type="PANTHER" id="PTHR43678:SF1">
    <property type="entry name" value="BETA-N-ACETYLHEXOSAMINIDASE"/>
    <property type="match status" value="1"/>
</dbReference>
<feature type="transmembrane region" description="Helical" evidence="5">
    <location>
        <begin position="41"/>
        <end position="62"/>
    </location>
</feature>
<sequence>MGCFSHLKSSPLLRHFEFRPSLFSITEDIVMRICAKRGMSAVFVIAFLIGVTIPAGVARASLFGPPSTPLIPNVQQYTSGISVWKPAANTRIVLDATASAQLQDAANVLAQEMVSEGWESTPPAVVQGVTSQAADIHLFLGPVSDVSSPEGYQITVANGLQIKGVGVAGAFYATRTLLQTLRTRKQYAGTVVDWPAYAHRGVMVDIARKYFTPGWIEQLIRDMAWMKLNVLQLHISDNTGFGIQLAGHPDITTSPSLSRADVQAILAVAIRYHVEIIPDVDTPSHATKLLANHPPWQLKLANGDRLSDHIDYSIPAARHYVASLLTEVAQLFPGRRFHIGGDEYFPAPWQTGNDLVTATSAPQLVAYAQSIGGPHATLFNGFNVYFNELGGVLTSLGKTPAVWSDDIYPGDGVSAMALNTSTQIVDWIRWNDTKPNAGNYAKAGYPIINVNGDYLYFILDGTSHTGVGTGPTKNPQGIYETWAPRTFMGSAGNGGDYVLPTYLPMLGAQLSIWCDSPNALTETQVSQRFTPWRSTFAQQVWGSSKIVSSYNRGLLSSGFVDIMSRVGPAPAGVN</sequence>
<dbReference type="Pfam" id="PF00728">
    <property type="entry name" value="Glyco_hydro_20"/>
    <property type="match status" value="1"/>
</dbReference>
<dbReference type="InterPro" id="IPR017853">
    <property type="entry name" value="GH"/>
</dbReference>
<dbReference type="PRINTS" id="PR00738">
    <property type="entry name" value="GLHYDRLASE20"/>
</dbReference>
<evidence type="ECO:0000256" key="1">
    <source>
        <dbReference type="ARBA" id="ARBA00006285"/>
    </source>
</evidence>
<evidence type="ECO:0000256" key="5">
    <source>
        <dbReference type="SAM" id="Phobius"/>
    </source>
</evidence>
<dbReference type="Pfam" id="PF02838">
    <property type="entry name" value="Glyco_hydro_20b"/>
    <property type="match status" value="1"/>
</dbReference>
<evidence type="ECO:0000313" key="9">
    <source>
        <dbReference type="Proteomes" id="UP000620046"/>
    </source>
</evidence>
<dbReference type="InterPro" id="IPR029018">
    <property type="entry name" value="Hex-like_dom2"/>
</dbReference>
<evidence type="ECO:0000259" key="7">
    <source>
        <dbReference type="Pfam" id="PF02838"/>
    </source>
</evidence>
<gene>
    <name evidence="8" type="ORF">GCM10010981_40620</name>
</gene>
<dbReference type="Proteomes" id="UP000620046">
    <property type="component" value="Unassembled WGS sequence"/>
</dbReference>
<feature type="domain" description="Glycoside hydrolase family 20 catalytic" evidence="6">
    <location>
        <begin position="197"/>
        <end position="541"/>
    </location>
</feature>
<keyword evidence="3" id="KW-0326">Glycosidase</keyword>
<keyword evidence="5" id="KW-0812">Transmembrane</keyword>
<keyword evidence="5" id="KW-0472">Membrane</keyword>
<protein>
    <recommendedName>
        <fullName evidence="4">N-acetyl-beta-glucosaminidase</fullName>
    </recommendedName>
</protein>
<reference evidence="9" key="1">
    <citation type="journal article" date="2019" name="Int. J. Syst. Evol. Microbiol.">
        <title>The Global Catalogue of Microorganisms (GCM) 10K type strain sequencing project: providing services to taxonomists for standard genome sequencing and annotation.</title>
        <authorList>
            <consortium name="The Broad Institute Genomics Platform"/>
            <consortium name="The Broad Institute Genome Sequencing Center for Infectious Disease"/>
            <person name="Wu L."/>
            <person name="Ma J."/>
        </authorList>
    </citation>
    <scope>NUCLEOTIDE SEQUENCE [LARGE SCALE GENOMIC DNA]</scope>
    <source>
        <strain evidence="9">CGMCC 1.15439</strain>
    </source>
</reference>
<dbReference type="SUPFAM" id="SSF51445">
    <property type="entry name" value="(Trans)glycosidases"/>
    <property type="match status" value="1"/>
</dbReference>
<dbReference type="InterPro" id="IPR025705">
    <property type="entry name" value="Beta_hexosaminidase_sua/sub"/>
</dbReference>
<evidence type="ECO:0000256" key="4">
    <source>
        <dbReference type="ARBA" id="ARBA00033000"/>
    </source>
</evidence>
<comment type="caution">
    <text evidence="8">The sequence shown here is derived from an EMBL/GenBank/DDBJ whole genome shotgun (WGS) entry which is preliminary data.</text>
</comment>
<keyword evidence="2" id="KW-0378">Hydrolase</keyword>
<feature type="domain" description="Beta-hexosaminidase bacterial type N-terminal" evidence="7">
    <location>
        <begin position="69"/>
        <end position="194"/>
    </location>
</feature>
<evidence type="ECO:0000256" key="3">
    <source>
        <dbReference type="ARBA" id="ARBA00023295"/>
    </source>
</evidence>
<keyword evidence="9" id="KW-1185">Reference proteome</keyword>
<dbReference type="InterPro" id="IPR052764">
    <property type="entry name" value="GH20_Enzymes"/>
</dbReference>
<comment type="similarity">
    <text evidence="1">Belongs to the glycosyl hydrolase 20 family.</text>
</comment>
<accession>A0ABQ1GP42</accession>
<evidence type="ECO:0000313" key="8">
    <source>
        <dbReference type="EMBL" id="GGA47362.1"/>
    </source>
</evidence>
<dbReference type="EMBL" id="BMJA01000005">
    <property type="protein sequence ID" value="GGA47362.1"/>
    <property type="molecule type" value="Genomic_DNA"/>
</dbReference>
<dbReference type="Gene3D" id="3.30.379.10">
    <property type="entry name" value="Chitobiase/beta-hexosaminidase domain 2-like"/>
    <property type="match status" value="1"/>
</dbReference>